<dbReference type="OrthoDB" id="193931at2759"/>
<feature type="compositionally biased region" description="Polar residues" evidence="11">
    <location>
        <begin position="607"/>
        <end position="622"/>
    </location>
</feature>
<dbReference type="EC" id="2.7.11.1" evidence="1"/>
<protein>
    <recommendedName>
        <fullName evidence="1">non-specific serine/threonine protein kinase</fullName>
        <ecNumber evidence="1">2.7.11.1</ecNumber>
    </recommendedName>
</protein>
<keyword evidence="3" id="KW-0597">Phosphoprotein</keyword>
<reference evidence="13" key="1">
    <citation type="submission" date="2022-12" db="EMBL/GenBank/DDBJ databases">
        <authorList>
            <person name="Petersen C."/>
        </authorList>
    </citation>
    <scope>NUCLEOTIDE SEQUENCE</scope>
    <source>
        <strain evidence="13">IBT 15544</strain>
    </source>
</reference>
<feature type="region of interest" description="Disordered" evidence="11">
    <location>
        <begin position="945"/>
        <end position="1036"/>
    </location>
</feature>
<name>A0A9W9MP89_9EURO</name>
<gene>
    <name evidence="13" type="ORF">N7498_005666</name>
</gene>
<feature type="compositionally biased region" description="Basic and acidic residues" evidence="11">
    <location>
        <begin position="815"/>
        <end position="829"/>
    </location>
</feature>
<dbReference type="InterPro" id="IPR011009">
    <property type="entry name" value="Kinase-like_dom_sf"/>
</dbReference>
<dbReference type="PANTHER" id="PTHR24346:SF110">
    <property type="entry name" value="NON-SPECIFIC SERINE_THREONINE PROTEIN KINASE"/>
    <property type="match status" value="1"/>
</dbReference>
<dbReference type="Gene3D" id="1.10.510.10">
    <property type="entry name" value="Transferase(Phosphotransferase) domain 1"/>
    <property type="match status" value="1"/>
</dbReference>
<dbReference type="InterPro" id="IPR017441">
    <property type="entry name" value="Protein_kinase_ATP_BS"/>
</dbReference>
<organism evidence="13 14">
    <name type="scientific">Penicillium cinerascens</name>
    <dbReference type="NCBI Taxonomy" id="70096"/>
    <lineage>
        <taxon>Eukaryota</taxon>
        <taxon>Fungi</taxon>
        <taxon>Dikarya</taxon>
        <taxon>Ascomycota</taxon>
        <taxon>Pezizomycotina</taxon>
        <taxon>Eurotiomycetes</taxon>
        <taxon>Eurotiomycetidae</taxon>
        <taxon>Eurotiales</taxon>
        <taxon>Aspergillaceae</taxon>
        <taxon>Penicillium</taxon>
    </lineage>
</organism>
<feature type="compositionally biased region" description="Basic and acidic residues" evidence="11">
    <location>
        <begin position="77"/>
        <end position="113"/>
    </location>
</feature>
<keyword evidence="2" id="KW-0723">Serine/threonine-protein kinase</keyword>
<dbReference type="GO" id="GO:0035556">
    <property type="term" value="P:intracellular signal transduction"/>
    <property type="evidence" value="ECO:0007669"/>
    <property type="project" value="TreeGrafter"/>
</dbReference>
<evidence type="ECO:0000259" key="12">
    <source>
        <dbReference type="PROSITE" id="PS50011"/>
    </source>
</evidence>
<feature type="compositionally biased region" description="Basic and acidic residues" evidence="11">
    <location>
        <begin position="585"/>
        <end position="594"/>
    </location>
</feature>
<feature type="compositionally biased region" description="Basic and acidic residues" evidence="11">
    <location>
        <begin position="623"/>
        <end position="637"/>
    </location>
</feature>
<reference evidence="13" key="2">
    <citation type="journal article" date="2023" name="IMA Fungus">
        <title>Comparative genomic study of the Penicillium genus elucidates a diverse pangenome and 15 lateral gene transfer events.</title>
        <authorList>
            <person name="Petersen C."/>
            <person name="Sorensen T."/>
            <person name="Nielsen M.R."/>
            <person name="Sondergaard T.E."/>
            <person name="Sorensen J.L."/>
            <person name="Fitzpatrick D.A."/>
            <person name="Frisvad J.C."/>
            <person name="Nielsen K.L."/>
        </authorList>
    </citation>
    <scope>NUCLEOTIDE SEQUENCE</scope>
    <source>
        <strain evidence="13">IBT 15544</strain>
    </source>
</reference>
<feature type="compositionally biased region" description="Polar residues" evidence="11">
    <location>
        <begin position="22"/>
        <end position="32"/>
    </location>
</feature>
<feature type="region of interest" description="Disordered" evidence="11">
    <location>
        <begin position="1"/>
        <end position="126"/>
    </location>
</feature>
<evidence type="ECO:0000256" key="4">
    <source>
        <dbReference type="ARBA" id="ARBA00022679"/>
    </source>
</evidence>
<keyword evidence="5 10" id="KW-0547">Nucleotide-binding</keyword>
<evidence type="ECO:0000256" key="8">
    <source>
        <dbReference type="ARBA" id="ARBA00047899"/>
    </source>
</evidence>
<evidence type="ECO:0000313" key="14">
    <source>
        <dbReference type="Proteomes" id="UP001150904"/>
    </source>
</evidence>
<feature type="region of interest" description="Disordered" evidence="11">
    <location>
        <begin position="726"/>
        <end position="926"/>
    </location>
</feature>
<feature type="compositionally biased region" description="Polar residues" evidence="11">
    <location>
        <begin position="863"/>
        <end position="886"/>
    </location>
</feature>
<proteinExistence type="predicted"/>
<accession>A0A9W9MP89</accession>
<feature type="compositionally biased region" description="Polar residues" evidence="11">
    <location>
        <begin position="726"/>
        <end position="759"/>
    </location>
</feature>
<evidence type="ECO:0000256" key="2">
    <source>
        <dbReference type="ARBA" id="ARBA00022527"/>
    </source>
</evidence>
<dbReference type="Proteomes" id="UP001150904">
    <property type="component" value="Unassembled WGS sequence"/>
</dbReference>
<feature type="compositionally biased region" description="Polar residues" evidence="11">
    <location>
        <begin position="952"/>
        <end position="977"/>
    </location>
</feature>
<keyword evidence="6" id="KW-0418">Kinase</keyword>
<dbReference type="SUPFAM" id="SSF56112">
    <property type="entry name" value="Protein kinase-like (PK-like)"/>
    <property type="match status" value="1"/>
</dbReference>
<dbReference type="PROSITE" id="PS50011">
    <property type="entry name" value="PROTEIN_KINASE_DOM"/>
    <property type="match status" value="1"/>
</dbReference>
<feature type="binding site" evidence="10">
    <location>
        <position position="248"/>
    </location>
    <ligand>
        <name>ATP</name>
        <dbReference type="ChEBI" id="CHEBI:30616"/>
    </ligand>
</feature>
<evidence type="ECO:0000256" key="1">
    <source>
        <dbReference type="ARBA" id="ARBA00012513"/>
    </source>
</evidence>
<keyword evidence="7 10" id="KW-0067">ATP-binding</keyword>
<dbReference type="PANTHER" id="PTHR24346">
    <property type="entry name" value="MAP/MICROTUBULE AFFINITY-REGULATING KINASE"/>
    <property type="match status" value="1"/>
</dbReference>
<evidence type="ECO:0000256" key="9">
    <source>
        <dbReference type="ARBA" id="ARBA00048679"/>
    </source>
</evidence>
<dbReference type="AlphaFoldDB" id="A0A9W9MP89"/>
<feature type="non-terminal residue" evidence="13">
    <location>
        <position position="1"/>
    </location>
</feature>
<dbReference type="GO" id="GO:0004674">
    <property type="term" value="F:protein serine/threonine kinase activity"/>
    <property type="evidence" value="ECO:0007669"/>
    <property type="project" value="UniProtKB-KW"/>
</dbReference>
<dbReference type="RefSeq" id="XP_058309266.1">
    <property type="nucleotide sequence ID" value="XM_058452728.1"/>
</dbReference>
<dbReference type="EMBL" id="JAPQKR010000012">
    <property type="protein sequence ID" value="KAJ5204787.1"/>
    <property type="molecule type" value="Genomic_DNA"/>
</dbReference>
<evidence type="ECO:0000256" key="3">
    <source>
        <dbReference type="ARBA" id="ARBA00022553"/>
    </source>
</evidence>
<dbReference type="InterPro" id="IPR000719">
    <property type="entry name" value="Prot_kinase_dom"/>
</dbReference>
<dbReference type="SMART" id="SM00220">
    <property type="entry name" value="S_TKc"/>
    <property type="match status" value="1"/>
</dbReference>
<comment type="caution">
    <text evidence="13">The sequence shown here is derived from an EMBL/GenBank/DDBJ whole genome shotgun (WGS) entry which is preliminary data.</text>
</comment>
<dbReference type="PROSITE" id="PS00107">
    <property type="entry name" value="PROTEIN_KINASE_ATP"/>
    <property type="match status" value="1"/>
</dbReference>
<feature type="region of interest" description="Disordered" evidence="11">
    <location>
        <begin position="535"/>
        <end position="710"/>
    </location>
</feature>
<dbReference type="Pfam" id="PF00069">
    <property type="entry name" value="Pkinase"/>
    <property type="match status" value="1"/>
</dbReference>
<keyword evidence="4" id="KW-0808">Transferase</keyword>
<evidence type="ECO:0000256" key="7">
    <source>
        <dbReference type="ARBA" id="ARBA00022840"/>
    </source>
</evidence>
<dbReference type="GO" id="GO:0005737">
    <property type="term" value="C:cytoplasm"/>
    <property type="evidence" value="ECO:0007669"/>
    <property type="project" value="TreeGrafter"/>
</dbReference>
<evidence type="ECO:0000256" key="6">
    <source>
        <dbReference type="ARBA" id="ARBA00022777"/>
    </source>
</evidence>
<feature type="compositionally biased region" description="Low complexity" evidence="11">
    <location>
        <begin position="849"/>
        <end position="862"/>
    </location>
</feature>
<evidence type="ECO:0000313" key="13">
    <source>
        <dbReference type="EMBL" id="KAJ5204787.1"/>
    </source>
</evidence>
<dbReference type="GO" id="GO:0005524">
    <property type="term" value="F:ATP binding"/>
    <property type="evidence" value="ECO:0007669"/>
    <property type="project" value="UniProtKB-UniRule"/>
</dbReference>
<feature type="compositionally biased region" description="Low complexity" evidence="11">
    <location>
        <begin position="1"/>
        <end position="12"/>
    </location>
</feature>
<feature type="compositionally biased region" description="Polar residues" evidence="11">
    <location>
        <begin position="792"/>
        <end position="801"/>
    </location>
</feature>
<sequence>SRSASSAMSTSRQPAFSAHASPVSTQTASPIVQNDVRANYPDMLGQPPVPPPRTSSTYHSRRSPNGSSEKGSRHGKSRSDRKENRERTREDRNGKSRSKRTDPLEETTREKSRGVPPISYPQEDPGMEIMSGQGALLVKELSAVTNSVQVSDPVVDREREEVRQASTSSAAVAPQETAQNFGMGGNEIAEDGGHSGHRSRHDYNNGNTIKRKETTFGTYILGQTLGEGEFGKVKLGWKRDGSIQVAIKLIRRESLGSNPSRLPKIYREIAILRELAHPNIVRLHEMVETDRHIGIIMEYASGGELFDYILNNRYLKDNPARRLFAQLVSGVGYLHKKGIVHRDLKLENLLLDRNRNIIITDFGFANTFDPSDPLDEEIEYNLTNKEYVKRKRLDKPGPDGLRRGDLMQTSCGSPCYAAPELVVSDSLYTGRKVDVWSCGVILYAMLAGYLPFDDDPANPDGDNINLLYKYIVTTPLTFPEYVTPHARDLLRRILVPDPRKRADLFEVARHSWLDEYSHVVSHITSSTTNVADIANSTVPSEHQKEAPRLGRSASVREPPKSAHQSPVAAVGGLNHHAGDVSQDSPSEKSKTSKDAKRRTVQVEYVAPQSQTTRGEYQGTSGTTRDELQATADLEKPRTTSKTAPNPPVNLNKPLPGHFPRSTSENPGLTGSNTYSTVLSNTRPQTGGSMASYHTGRLPSRGSYGQPVAPTVTATNTEGRLAQPKSGQFSLAQNPPAQASNASIGRPSTQQLPSAFNPTPRQEPPKSGHKRSSTVSSIGEKLFGRSGSILGGRNSQVPNSRSRQNKRYPPTSMKDPLAREDSRMSMDSRRSMQYGHNRKASEAEGRPRRFSLLPSSFSFRNFSGRAQTPEESSQTPRTVDPQRQQRPATGPIPNRPRATSYGTQEAMSMVNEGPSDEVHEQKDSQPLSYEAQIEQQFAELGNRFDQTDDSFGAISSEQGYHNADEQYSGSNYTYSSKPNYYDDYNGTYDSLPRQSMQQPVRRGPSVLQKSHRKFADAYEYERDSSHHSGSSGAARKVMDFFRRRAKSRAGDER</sequence>
<keyword evidence="14" id="KW-1185">Reference proteome</keyword>
<feature type="compositionally biased region" description="Basic and acidic residues" evidence="11">
    <location>
        <begin position="1012"/>
        <end position="1025"/>
    </location>
</feature>
<dbReference type="GeneID" id="83180029"/>
<dbReference type="FunFam" id="3.30.200.20:FF:000003">
    <property type="entry name" value="Non-specific serine/threonine protein kinase"/>
    <property type="match status" value="1"/>
</dbReference>
<evidence type="ECO:0000256" key="11">
    <source>
        <dbReference type="SAM" id="MobiDB-lite"/>
    </source>
</evidence>
<dbReference type="InterPro" id="IPR008271">
    <property type="entry name" value="Ser/Thr_kinase_AS"/>
</dbReference>
<evidence type="ECO:0000256" key="5">
    <source>
        <dbReference type="ARBA" id="ARBA00022741"/>
    </source>
</evidence>
<feature type="compositionally biased region" description="Polar residues" evidence="11">
    <location>
        <begin position="54"/>
        <end position="69"/>
    </location>
</feature>
<comment type="catalytic activity">
    <reaction evidence="8">
        <text>L-threonyl-[protein] + ATP = O-phospho-L-threonyl-[protein] + ADP + H(+)</text>
        <dbReference type="Rhea" id="RHEA:46608"/>
        <dbReference type="Rhea" id="RHEA-COMP:11060"/>
        <dbReference type="Rhea" id="RHEA-COMP:11605"/>
        <dbReference type="ChEBI" id="CHEBI:15378"/>
        <dbReference type="ChEBI" id="CHEBI:30013"/>
        <dbReference type="ChEBI" id="CHEBI:30616"/>
        <dbReference type="ChEBI" id="CHEBI:61977"/>
        <dbReference type="ChEBI" id="CHEBI:456216"/>
        <dbReference type="EC" id="2.7.11.1"/>
    </reaction>
</comment>
<dbReference type="GO" id="GO:0045033">
    <property type="term" value="P:peroxisome inheritance"/>
    <property type="evidence" value="ECO:0007669"/>
    <property type="project" value="UniProtKB-ARBA"/>
</dbReference>
<dbReference type="FunFam" id="1.10.510.10:FF:000397">
    <property type="entry name" value="Serine/threonine-protein kinase KIN4"/>
    <property type="match status" value="1"/>
</dbReference>
<dbReference type="GO" id="GO:0000011">
    <property type="term" value="P:vacuole inheritance"/>
    <property type="evidence" value="ECO:0007669"/>
    <property type="project" value="UniProtKB-ARBA"/>
</dbReference>
<feature type="compositionally biased region" description="Polar residues" evidence="11">
    <location>
        <begin position="660"/>
        <end position="688"/>
    </location>
</feature>
<evidence type="ECO:0000256" key="10">
    <source>
        <dbReference type="PROSITE-ProRule" id="PRU10141"/>
    </source>
</evidence>
<feature type="domain" description="Protein kinase" evidence="12">
    <location>
        <begin position="219"/>
        <end position="513"/>
    </location>
</feature>
<dbReference type="PROSITE" id="PS00108">
    <property type="entry name" value="PROTEIN_KINASE_ST"/>
    <property type="match status" value="1"/>
</dbReference>
<comment type="catalytic activity">
    <reaction evidence="9">
        <text>L-seryl-[protein] + ATP = O-phospho-L-seryl-[protein] + ADP + H(+)</text>
        <dbReference type="Rhea" id="RHEA:17989"/>
        <dbReference type="Rhea" id="RHEA-COMP:9863"/>
        <dbReference type="Rhea" id="RHEA-COMP:11604"/>
        <dbReference type="ChEBI" id="CHEBI:15378"/>
        <dbReference type="ChEBI" id="CHEBI:29999"/>
        <dbReference type="ChEBI" id="CHEBI:30616"/>
        <dbReference type="ChEBI" id="CHEBI:83421"/>
        <dbReference type="ChEBI" id="CHEBI:456216"/>
        <dbReference type="EC" id="2.7.11.1"/>
    </reaction>
</comment>